<comment type="caution">
    <text evidence="3">The sequence shown here is derived from an EMBL/GenBank/DDBJ whole genome shotgun (WGS) entry which is preliminary data.</text>
</comment>
<evidence type="ECO:0000256" key="2">
    <source>
        <dbReference type="SAM" id="SignalP"/>
    </source>
</evidence>
<feature type="signal peptide" evidence="2">
    <location>
        <begin position="1"/>
        <end position="22"/>
    </location>
</feature>
<feature type="region of interest" description="Disordered" evidence="1">
    <location>
        <begin position="26"/>
        <end position="95"/>
    </location>
</feature>
<evidence type="ECO:0000313" key="3">
    <source>
        <dbReference type="EMBL" id="MDC0672491.1"/>
    </source>
</evidence>
<feature type="chain" id="PRO_5045132406" evidence="2">
    <location>
        <begin position="23"/>
        <end position="359"/>
    </location>
</feature>
<feature type="compositionally biased region" description="Low complexity" evidence="1">
    <location>
        <begin position="56"/>
        <end position="77"/>
    </location>
</feature>
<name>A0ABT5BED3_9BACT</name>
<keyword evidence="2" id="KW-0732">Signal</keyword>
<dbReference type="PROSITE" id="PS51257">
    <property type="entry name" value="PROKAR_LIPOPROTEIN"/>
    <property type="match status" value="1"/>
</dbReference>
<accession>A0ABT5BED3</accession>
<evidence type="ECO:0000313" key="4">
    <source>
        <dbReference type="Proteomes" id="UP001217838"/>
    </source>
</evidence>
<reference evidence="3 4" key="1">
    <citation type="submission" date="2022-11" db="EMBL/GenBank/DDBJ databases">
        <title>Minimal conservation of predation-associated metabolite biosynthetic gene clusters underscores biosynthetic potential of Myxococcota including descriptions for ten novel species: Archangium lansinium sp. nov., Myxococcus landrumus sp. nov., Nannocystis bai.</title>
        <authorList>
            <person name="Ahearne A."/>
            <person name="Stevens C."/>
            <person name="Dowd S."/>
        </authorList>
    </citation>
    <scope>NUCLEOTIDE SEQUENCE [LARGE SCALE GENOMIC DNA]</scope>
    <source>
        <strain evidence="3 4">NCELM</strain>
    </source>
</reference>
<dbReference type="RefSeq" id="WP_272004270.1">
    <property type="nucleotide sequence ID" value="NZ_JAQNDN010000019.1"/>
</dbReference>
<sequence length="359" mass="38761">MAPLVGRLALVSSLTCSLGAIACASQPAETTPAAAPEQPREASRQHDEQTPPPAAATPTSESQSEPAPTTPTSESQPEPAPAPANTPADAPAVEPSRKLEVVARLVEAKPAGTCFMGHHLLPQTLLRYEIADVLEGTYGERELYVVPRCSGTVWRCRNLTGKAVTRFTAGDTHHLRLEQERREWLVELPPAAKHLPPYRLTCGNLVPPESPTTPTSASQAEPPPAPASAPADPTPAPAVEPSRELEVVARLLEPNRATDCVGMHTRPLDVVMRYEIIQVVQGTYSAREVYAGHRCPRGGTVACEGVAGEAVKKFMAGDVHHLRLDQNLERRGWRVDLRTDKHLRRYHVACGNLVPPESP</sequence>
<protein>
    <submittedName>
        <fullName evidence="3">Uncharacterized protein</fullName>
    </submittedName>
</protein>
<feature type="compositionally biased region" description="Low complexity" evidence="1">
    <location>
        <begin position="26"/>
        <end position="37"/>
    </location>
</feature>
<keyword evidence="4" id="KW-1185">Reference proteome</keyword>
<proteinExistence type="predicted"/>
<feature type="region of interest" description="Disordered" evidence="1">
    <location>
        <begin position="203"/>
        <end position="240"/>
    </location>
</feature>
<dbReference type="EMBL" id="JAQNDN010000019">
    <property type="protein sequence ID" value="MDC0672491.1"/>
    <property type="molecule type" value="Genomic_DNA"/>
</dbReference>
<evidence type="ECO:0000256" key="1">
    <source>
        <dbReference type="SAM" id="MobiDB-lite"/>
    </source>
</evidence>
<organism evidence="3 4">
    <name type="scientific">Nannocystis radixulma</name>
    <dbReference type="NCBI Taxonomy" id="2995305"/>
    <lineage>
        <taxon>Bacteria</taxon>
        <taxon>Pseudomonadati</taxon>
        <taxon>Myxococcota</taxon>
        <taxon>Polyangia</taxon>
        <taxon>Nannocystales</taxon>
        <taxon>Nannocystaceae</taxon>
        <taxon>Nannocystis</taxon>
    </lineage>
</organism>
<gene>
    <name evidence="3" type="ORF">POL58_32375</name>
</gene>
<feature type="compositionally biased region" description="Pro residues" evidence="1">
    <location>
        <begin position="221"/>
        <end position="238"/>
    </location>
</feature>
<feature type="compositionally biased region" description="Basic and acidic residues" evidence="1">
    <location>
        <begin position="38"/>
        <end position="49"/>
    </location>
</feature>
<dbReference type="Proteomes" id="UP001217838">
    <property type="component" value="Unassembled WGS sequence"/>
</dbReference>